<gene>
    <name evidence="1" type="ORF">AWB77_00782</name>
</gene>
<name>A0A157ZHM0_9BURK</name>
<evidence type="ECO:0000313" key="2">
    <source>
        <dbReference type="Proteomes" id="UP000054903"/>
    </source>
</evidence>
<accession>A0A157ZHM0</accession>
<reference evidence="1" key="1">
    <citation type="submission" date="2016-01" db="EMBL/GenBank/DDBJ databases">
        <authorList>
            <person name="Peeters C."/>
        </authorList>
    </citation>
    <scope>NUCLEOTIDE SEQUENCE</scope>
    <source>
        <strain evidence="1">LMG 29320</strain>
    </source>
</reference>
<protein>
    <recommendedName>
        <fullName evidence="3">Zinc-ribbon domain-containing protein</fullName>
    </recommendedName>
</protein>
<dbReference type="AlphaFoldDB" id="A0A157ZHM0"/>
<evidence type="ECO:0008006" key="3">
    <source>
        <dbReference type="Google" id="ProtNLM"/>
    </source>
</evidence>
<proteinExistence type="predicted"/>
<dbReference type="STRING" id="1777138.AWB77_00782"/>
<dbReference type="OrthoDB" id="583824at2"/>
<dbReference type="Proteomes" id="UP000054903">
    <property type="component" value="Unassembled WGS sequence"/>
</dbReference>
<sequence length="128" mass="14801">MSDLAVSNTRVRLMDEASNFRELARRNPAEATISRWDCDRGHRWDKTLDLARNVRCMNCAAERRELETNRLREIASVRGGALLSRHYVDATTPLQWQCAYGHEWEARPDVVARHWCADCARTVFAGIR</sequence>
<dbReference type="EMBL" id="FCNX02000001">
    <property type="protein sequence ID" value="SAK45032.1"/>
    <property type="molecule type" value="Genomic_DNA"/>
</dbReference>
<comment type="caution">
    <text evidence="1">The sequence shown here is derived from an EMBL/GenBank/DDBJ whole genome shotgun (WGS) entry which is preliminary data.</text>
</comment>
<keyword evidence="2" id="KW-1185">Reference proteome</keyword>
<organism evidence="1 2">
    <name type="scientific">Caballeronia fortuita</name>
    <dbReference type="NCBI Taxonomy" id="1777138"/>
    <lineage>
        <taxon>Bacteria</taxon>
        <taxon>Pseudomonadati</taxon>
        <taxon>Pseudomonadota</taxon>
        <taxon>Betaproteobacteria</taxon>
        <taxon>Burkholderiales</taxon>
        <taxon>Burkholderiaceae</taxon>
        <taxon>Caballeronia</taxon>
    </lineage>
</organism>
<dbReference type="RefSeq" id="WP_061133011.1">
    <property type="nucleotide sequence ID" value="NZ_FCNX02000001.1"/>
</dbReference>
<evidence type="ECO:0000313" key="1">
    <source>
        <dbReference type="EMBL" id="SAK45032.1"/>
    </source>
</evidence>